<name>A0A3S4Z268_9MICC</name>
<evidence type="ECO:0000256" key="1">
    <source>
        <dbReference type="SAM" id="MobiDB-lite"/>
    </source>
</evidence>
<dbReference type="STRING" id="762948.HMPREF0733_11036"/>
<protein>
    <submittedName>
        <fullName evidence="2">Uncharacterized protein</fullName>
    </submittedName>
</protein>
<proteinExistence type="predicted"/>
<feature type="compositionally biased region" description="Polar residues" evidence="1">
    <location>
        <begin position="41"/>
        <end position="74"/>
    </location>
</feature>
<dbReference type="EMBL" id="LR134521">
    <property type="protein sequence ID" value="VEJ30856.1"/>
    <property type="molecule type" value="Genomic_DNA"/>
</dbReference>
<dbReference type="AlphaFoldDB" id="A0A3S4Z268"/>
<accession>A0A3S4Z268</accession>
<feature type="compositionally biased region" description="Low complexity" evidence="1">
    <location>
        <begin position="18"/>
        <end position="29"/>
    </location>
</feature>
<evidence type="ECO:0000313" key="3">
    <source>
        <dbReference type="Proteomes" id="UP000270988"/>
    </source>
</evidence>
<sequence>MSRYSFITAYIADPEPQAHPQASPSAAAATNREPQSADIPSDQQGHQRAQHTQRSISRQTDRTTGASGTAQPMQHRQIKPPNMSKSRGTATYTPESAESWQHSQPEDTAKIITPPSEHLREPHWWGHIPNIADAHPSERLFMLDAVQAAVGELRITGTDMTAFLLNWDGESVMLSGSSAPQLMLPLG</sequence>
<evidence type="ECO:0000313" key="2">
    <source>
        <dbReference type="EMBL" id="VEJ30856.1"/>
    </source>
</evidence>
<reference evidence="2 3" key="1">
    <citation type="submission" date="2018-12" db="EMBL/GenBank/DDBJ databases">
        <authorList>
            <consortium name="Pathogen Informatics"/>
        </authorList>
    </citation>
    <scope>NUCLEOTIDE SEQUENCE [LARGE SCALE GENOMIC DNA]</scope>
    <source>
        <strain evidence="2 3">NCTC10918</strain>
    </source>
</reference>
<gene>
    <name evidence="2" type="ORF">NCTC10918_02148</name>
</gene>
<feature type="region of interest" description="Disordered" evidence="1">
    <location>
        <begin position="1"/>
        <end position="106"/>
    </location>
</feature>
<feature type="compositionally biased region" description="Polar residues" evidence="1">
    <location>
        <begin position="83"/>
        <end position="103"/>
    </location>
</feature>
<organism evidence="2 3">
    <name type="scientific">Rothia dentocariosa</name>
    <dbReference type="NCBI Taxonomy" id="2047"/>
    <lineage>
        <taxon>Bacteria</taxon>
        <taxon>Bacillati</taxon>
        <taxon>Actinomycetota</taxon>
        <taxon>Actinomycetes</taxon>
        <taxon>Micrococcales</taxon>
        <taxon>Micrococcaceae</taxon>
        <taxon>Rothia</taxon>
    </lineage>
</organism>
<dbReference type="Proteomes" id="UP000270988">
    <property type="component" value="Chromosome"/>
</dbReference>